<protein>
    <submittedName>
        <fullName evidence="3">Anaphase-promoting complex subunit 4</fullName>
    </submittedName>
</protein>
<dbReference type="PANTHER" id="PTHR19879:SF9">
    <property type="entry name" value="TRANSCRIPTION INITIATION FACTOR TFIID SUBUNIT 5"/>
    <property type="match status" value="1"/>
</dbReference>
<organism evidence="3 4">
    <name type="scientific">Shinella granuli</name>
    <dbReference type="NCBI Taxonomy" id="323621"/>
    <lineage>
        <taxon>Bacteria</taxon>
        <taxon>Pseudomonadati</taxon>
        <taxon>Pseudomonadota</taxon>
        <taxon>Alphaproteobacteria</taxon>
        <taxon>Hyphomicrobiales</taxon>
        <taxon>Rhizobiaceae</taxon>
        <taxon>Shinella</taxon>
    </lineage>
</organism>
<dbReference type="EMBL" id="SLVX01000081">
    <property type="protein sequence ID" value="TCN29227.1"/>
    <property type="molecule type" value="Genomic_DNA"/>
</dbReference>
<evidence type="ECO:0000259" key="2">
    <source>
        <dbReference type="Pfam" id="PF12894"/>
    </source>
</evidence>
<dbReference type="Proteomes" id="UP000295351">
    <property type="component" value="Unassembled WGS sequence"/>
</dbReference>
<evidence type="ECO:0000313" key="4">
    <source>
        <dbReference type="Proteomes" id="UP000295351"/>
    </source>
</evidence>
<feature type="compositionally biased region" description="Basic and acidic residues" evidence="1">
    <location>
        <begin position="371"/>
        <end position="388"/>
    </location>
</feature>
<feature type="compositionally biased region" description="Basic and acidic residues" evidence="1">
    <location>
        <begin position="445"/>
        <end position="455"/>
    </location>
</feature>
<comment type="caution">
    <text evidence="3">The sequence shown here is derived from an EMBL/GenBank/DDBJ whole genome shotgun (WGS) entry which is preliminary data.</text>
</comment>
<gene>
    <name evidence="3" type="ORF">EV665_1813</name>
</gene>
<evidence type="ECO:0000313" key="3">
    <source>
        <dbReference type="EMBL" id="TCN29227.1"/>
    </source>
</evidence>
<reference evidence="3 4" key="1">
    <citation type="submission" date="2019-03" db="EMBL/GenBank/DDBJ databases">
        <title>Genomic Encyclopedia of Type Strains, Phase IV (KMG-IV): sequencing the most valuable type-strain genomes for metagenomic binning, comparative biology and taxonomic classification.</title>
        <authorList>
            <person name="Goeker M."/>
        </authorList>
    </citation>
    <scope>NUCLEOTIDE SEQUENCE [LARGE SCALE GENOMIC DNA]</scope>
    <source>
        <strain evidence="3 4">DSM 18401</strain>
    </source>
</reference>
<feature type="domain" description="Anaphase-promoting complex subunit 4-like WD40" evidence="2">
    <location>
        <begin position="305"/>
        <end position="363"/>
    </location>
</feature>
<dbReference type="Gene3D" id="2.130.10.10">
    <property type="entry name" value="YVTN repeat-like/Quinoprotein amine dehydrogenase"/>
    <property type="match status" value="2"/>
</dbReference>
<name>A0A4R2BNW1_SHIGR</name>
<dbReference type="SUPFAM" id="SSF82171">
    <property type="entry name" value="DPP6 N-terminal domain-like"/>
    <property type="match status" value="1"/>
</dbReference>
<dbReference type="InterPro" id="IPR024977">
    <property type="entry name" value="Apc4-like_WD40_dom"/>
</dbReference>
<dbReference type="PANTHER" id="PTHR19879">
    <property type="entry name" value="TRANSCRIPTION INITIATION FACTOR TFIID"/>
    <property type="match status" value="1"/>
</dbReference>
<dbReference type="InterPro" id="IPR015943">
    <property type="entry name" value="WD40/YVTN_repeat-like_dom_sf"/>
</dbReference>
<dbReference type="Pfam" id="PF12894">
    <property type="entry name" value="ANAPC4_WD40"/>
    <property type="match status" value="1"/>
</dbReference>
<feature type="region of interest" description="Disordered" evidence="1">
    <location>
        <begin position="57"/>
        <end position="77"/>
    </location>
</feature>
<sequence>MNQQTTPNITLFDLLARNWQRPAPVRHIRFNEDDTALAIVAADGTVAFARMADNEPPESRIVADGGQTGIRPRVGRPSPLIITRMKGTVSTCPAADGGFLAANEKGRLIRLSRAGETADTIFAGDKPVTAFDRCPETGDVAIVAGSHIFLRDDEAASGAPGTDLGDFTPTLAALSPDGAELALAGTGKLEIRLRDRLDLKISIALKSDPICLAWHADGRWLAVGMETGGMLLVDSHAGRSSALDAFPGPVRAVGFSSTANALVASGAFRIAGWSLNEPPMEAASTGARITGRTGVALVEAVAIQPQGDLVAAGFANGQVTVARLGSPEDLVLRAAGGPVTCLAWTRDGQHLAVGDALGNAAIVTFPASSSNDRHDEGGHHASRTDRRGQKQGRVLRADRSPLARNGGRARTRFQHGRARSGRPMDRRGQGRRRQETQLNAGRNQDSADRALRSSW</sequence>
<feature type="region of interest" description="Disordered" evidence="1">
    <location>
        <begin position="367"/>
        <end position="455"/>
    </location>
</feature>
<feature type="compositionally biased region" description="Basic residues" evidence="1">
    <location>
        <begin position="407"/>
        <end position="420"/>
    </location>
</feature>
<feature type="compositionally biased region" description="Basic and acidic residues" evidence="1">
    <location>
        <begin position="422"/>
        <end position="435"/>
    </location>
</feature>
<dbReference type="AlphaFoldDB" id="A0A4R2BNW1"/>
<proteinExistence type="predicted"/>
<dbReference type="RefSeq" id="WP_162853241.1">
    <property type="nucleotide sequence ID" value="NZ_BAABEI010000007.1"/>
</dbReference>
<keyword evidence="4" id="KW-1185">Reference proteome</keyword>
<evidence type="ECO:0000256" key="1">
    <source>
        <dbReference type="SAM" id="MobiDB-lite"/>
    </source>
</evidence>
<accession>A0A4R2BNW1</accession>